<sequence>MSTSQWNTPASLRSLLNELVSWDSRTTTDGECTFSTRVAEKLRTLAYFTHHPEHLKLQDAGLGRNSVLALYKNPSATDTIVLISHFDTVWTEEYGVMEPLAFQPEALTAALHQVADELPEDARNDLLSGDYLFGRGTMDMKMGLALHMALIEKASLEQWPINLVLLTVPDEEVNSAGMRTAVEELVRMRDVYGLSYKLFLNSEPTFSQEPGDPKEYIYSGTIGKIMPAALFYGKETHVGEPLKGLTATYISSFLAQEMEFNPLFKETNYGETTPLPVSLQLKDLKTSYSTQTPYRAASLYNVFLMDRDASEIMQLFSDVARQAMDACNASYQQICEREGAEPVGEVRVMRYEELLEYAQSKLGSEAVESMITDAVLDQELDDREKCFKITDALLIECQELTPANVLMFAPPYYPAVNTSEDPLVINSIDLMKKTAIELGTHVDQIHYFNGICDLSYVHYTGTATGWTAYEHNTPVWGKTYSIPFQAMTELDAPVLNVGPFGKDAHQRTERLHIESAFVRLPLMLEVLVKSMCSVGEIEHAIS</sequence>
<dbReference type="SUPFAM" id="SSF53187">
    <property type="entry name" value="Zn-dependent exopeptidases"/>
    <property type="match status" value="1"/>
</dbReference>
<proteinExistence type="predicted"/>
<reference evidence="1 2" key="1">
    <citation type="submission" date="2020-08" db="EMBL/GenBank/DDBJ databases">
        <title>A Genomic Blueprint of the Chicken Gut Microbiome.</title>
        <authorList>
            <person name="Gilroy R."/>
            <person name="Ravi A."/>
            <person name="Getino M."/>
            <person name="Pursley I."/>
            <person name="Horton D.L."/>
            <person name="Alikhan N.-F."/>
            <person name="Baker D."/>
            <person name="Gharbi K."/>
            <person name="Hall N."/>
            <person name="Watson M."/>
            <person name="Adriaenssens E.M."/>
            <person name="Foster-Nyarko E."/>
            <person name="Jarju S."/>
            <person name="Secka A."/>
            <person name="Antonio M."/>
            <person name="Oren A."/>
            <person name="Chaudhuri R."/>
            <person name="La Ragione R.M."/>
            <person name="Hildebrand F."/>
            <person name="Pallen M.J."/>
        </authorList>
    </citation>
    <scope>NUCLEOTIDE SEQUENCE [LARGE SCALE GENOMIC DNA]</scope>
    <source>
        <strain evidence="1 2">Sa3CUA8</strain>
    </source>
</reference>
<dbReference type="EMBL" id="JACSQY010000011">
    <property type="protein sequence ID" value="MBD7909310.1"/>
    <property type="molecule type" value="Genomic_DNA"/>
</dbReference>
<comment type="caution">
    <text evidence="1">The sequence shown here is derived from an EMBL/GenBank/DDBJ whole genome shotgun (WGS) entry which is preliminary data.</text>
</comment>
<gene>
    <name evidence="1" type="ORF">H9659_13320</name>
</gene>
<dbReference type="InterPro" id="IPR002933">
    <property type="entry name" value="Peptidase_M20"/>
</dbReference>
<dbReference type="InterPro" id="IPR012166">
    <property type="entry name" value="Uncharacterised_RocB"/>
</dbReference>
<dbReference type="Gene3D" id="3.40.630.10">
    <property type="entry name" value="Zn peptidases"/>
    <property type="match status" value="1"/>
</dbReference>
<dbReference type="Pfam" id="PF01546">
    <property type="entry name" value="Peptidase_M20"/>
    <property type="match status" value="1"/>
</dbReference>
<evidence type="ECO:0000313" key="2">
    <source>
        <dbReference type="Proteomes" id="UP000659496"/>
    </source>
</evidence>
<organism evidence="1 2">
    <name type="scientific">Sporosarcina gallistercoris</name>
    <dbReference type="NCBI Taxonomy" id="2762245"/>
    <lineage>
        <taxon>Bacteria</taxon>
        <taxon>Bacillati</taxon>
        <taxon>Bacillota</taxon>
        <taxon>Bacilli</taxon>
        <taxon>Bacillales</taxon>
        <taxon>Caryophanaceae</taxon>
        <taxon>Sporosarcina</taxon>
    </lineage>
</organism>
<dbReference type="PIRSF" id="PIRSF010386">
    <property type="entry name" value="RocB"/>
    <property type="match status" value="1"/>
</dbReference>
<keyword evidence="2" id="KW-1185">Reference proteome</keyword>
<evidence type="ECO:0000313" key="1">
    <source>
        <dbReference type="EMBL" id="MBD7909310.1"/>
    </source>
</evidence>
<dbReference type="RefSeq" id="WP_191691383.1">
    <property type="nucleotide sequence ID" value="NZ_JACSQY010000011.1"/>
</dbReference>
<dbReference type="Proteomes" id="UP000659496">
    <property type="component" value="Unassembled WGS sequence"/>
</dbReference>
<name>A0ABR8PMF9_9BACL</name>
<dbReference type="PANTHER" id="PTHR43808:SF27">
    <property type="entry name" value="PROTEIN ROCB"/>
    <property type="match status" value="1"/>
</dbReference>
<dbReference type="InterPro" id="IPR050072">
    <property type="entry name" value="Peptidase_M20A"/>
</dbReference>
<dbReference type="PANTHER" id="PTHR43808">
    <property type="entry name" value="ACETYLORNITHINE DEACETYLASE"/>
    <property type="match status" value="1"/>
</dbReference>
<accession>A0ABR8PMF9</accession>
<protein>
    <submittedName>
        <fullName evidence="1">M20/M25/M40 family metallo-hydrolase</fullName>
    </submittedName>
</protein>